<reference evidence="2 3" key="1">
    <citation type="submission" date="2017-10" db="EMBL/GenBank/DDBJ databases">
        <title>Draft genome of Longibacter Salinarum.</title>
        <authorList>
            <person name="Goh K.M."/>
            <person name="Shamsir M.S."/>
            <person name="Lim S.W."/>
        </authorList>
    </citation>
    <scope>NUCLEOTIDE SEQUENCE [LARGE SCALE GENOMIC DNA]</scope>
    <source>
        <strain evidence="2 3">KCTC 52045</strain>
    </source>
</reference>
<feature type="transmembrane region" description="Helical" evidence="1">
    <location>
        <begin position="69"/>
        <end position="87"/>
    </location>
</feature>
<name>A0A2A8CYW6_9BACT</name>
<evidence type="ECO:0000313" key="3">
    <source>
        <dbReference type="Proteomes" id="UP000220102"/>
    </source>
</evidence>
<feature type="transmembrane region" description="Helical" evidence="1">
    <location>
        <begin position="107"/>
        <end position="124"/>
    </location>
</feature>
<accession>A0A2A8CYW6</accession>
<proteinExistence type="predicted"/>
<gene>
    <name evidence="2" type="ORF">CRI94_07225</name>
</gene>
<keyword evidence="1" id="KW-0812">Transmembrane</keyword>
<keyword evidence="1" id="KW-0472">Membrane</keyword>
<comment type="caution">
    <text evidence="2">The sequence shown here is derived from an EMBL/GenBank/DDBJ whole genome shotgun (WGS) entry which is preliminary data.</text>
</comment>
<keyword evidence="1" id="KW-1133">Transmembrane helix</keyword>
<dbReference type="EMBL" id="PDEQ01000003">
    <property type="protein sequence ID" value="PEN13846.1"/>
    <property type="molecule type" value="Genomic_DNA"/>
</dbReference>
<sequence length="125" mass="12915">MLLPAGLAIVFGAGLILYVVSRRHQVRSEVDGAAFQLFSRLVPLIGGLIILGGSLMLHRDILLALRTFGAAMTGVGVGVLALTWSAGDEDAPDEPTLFVGSMTAPDLGALSFVIGVGLLAFALIL</sequence>
<dbReference type="RefSeq" id="WP_098075010.1">
    <property type="nucleotide sequence ID" value="NZ_PDEQ01000003.1"/>
</dbReference>
<organism evidence="2 3">
    <name type="scientific">Longibacter salinarum</name>
    <dbReference type="NCBI Taxonomy" id="1850348"/>
    <lineage>
        <taxon>Bacteria</taxon>
        <taxon>Pseudomonadati</taxon>
        <taxon>Rhodothermota</taxon>
        <taxon>Rhodothermia</taxon>
        <taxon>Rhodothermales</taxon>
        <taxon>Salisaetaceae</taxon>
        <taxon>Longibacter</taxon>
    </lineage>
</organism>
<evidence type="ECO:0000256" key="1">
    <source>
        <dbReference type="SAM" id="Phobius"/>
    </source>
</evidence>
<feature type="transmembrane region" description="Helical" evidence="1">
    <location>
        <begin position="37"/>
        <end position="57"/>
    </location>
</feature>
<protein>
    <submittedName>
        <fullName evidence="2">Uncharacterized protein</fullName>
    </submittedName>
</protein>
<keyword evidence="3" id="KW-1185">Reference proteome</keyword>
<evidence type="ECO:0000313" key="2">
    <source>
        <dbReference type="EMBL" id="PEN13846.1"/>
    </source>
</evidence>
<dbReference type="Proteomes" id="UP000220102">
    <property type="component" value="Unassembled WGS sequence"/>
</dbReference>
<dbReference type="AlphaFoldDB" id="A0A2A8CYW6"/>